<evidence type="ECO:0000313" key="2">
    <source>
        <dbReference type="EMBL" id="QHT06971.1"/>
    </source>
</evidence>
<organism evidence="2">
    <name type="scientific">viral metagenome</name>
    <dbReference type="NCBI Taxonomy" id="1070528"/>
    <lineage>
        <taxon>unclassified sequences</taxon>
        <taxon>metagenomes</taxon>
        <taxon>organismal metagenomes</taxon>
    </lineage>
</organism>
<dbReference type="EMBL" id="MN739479">
    <property type="protein sequence ID" value="QHT06971.1"/>
    <property type="molecule type" value="Genomic_DNA"/>
</dbReference>
<dbReference type="Gene3D" id="3.30.2410.10">
    <property type="entry name" value="Hect, E3 ligase catalytic domain"/>
    <property type="match status" value="1"/>
</dbReference>
<protein>
    <recommendedName>
        <fullName evidence="1">HECT domain-containing protein</fullName>
    </recommendedName>
</protein>
<accession>A0A6C0CR86</accession>
<feature type="domain" description="HECT" evidence="1">
    <location>
        <begin position="695"/>
        <end position="916"/>
    </location>
</feature>
<dbReference type="InterPro" id="IPR035983">
    <property type="entry name" value="Hect_E3_ubiquitin_ligase"/>
</dbReference>
<dbReference type="SUPFAM" id="SSF56204">
    <property type="entry name" value="Hect, E3 ligase catalytic domain"/>
    <property type="match status" value="2"/>
</dbReference>
<dbReference type="Pfam" id="PF00632">
    <property type="entry name" value="HECT"/>
    <property type="match status" value="2"/>
</dbReference>
<dbReference type="SMART" id="SM00119">
    <property type="entry name" value="HECTc"/>
    <property type="match status" value="1"/>
</dbReference>
<evidence type="ECO:0000259" key="1">
    <source>
        <dbReference type="PROSITE" id="PS50237"/>
    </source>
</evidence>
<dbReference type="GO" id="GO:0004842">
    <property type="term" value="F:ubiquitin-protein transferase activity"/>
    <property type="evidence" value="ECO:0007669"/>
    <property type="project" value="InterPro"/>
</dbReference>
<sequence>MTEASTRLSARPSRIDITDRDCIYWQENPTINPRPNATGLNQPITPTSQPYKTYQKNCFELFIKNIFNGINPLEQLEKNIKDNTFLNKDEFNSELNSIKTKIEFALNNSVIPINEAVKIAYLKYITDIKNKLEKIIDRNFTIRTRATRQPTLQITPTTSPSTLATTGFETSFTSNKWIIPKNTSIDLTPYMSEIQLKTPYPKYKLQSVRDTRGYSIINDLLIYVYKYIIKDENHYEPNYNNKTFISNLTIFMYLLISIDVNLIRYEYYHKSYKTSIHYVLKKWKHIYGDNFDYISSFKNALLLFLDFKLSKAINKINPRADTRILPLTENEWQSYISMIKLQMIYDLELEDTFDRTENHTKLIQNLNSTIDTTLRRPEAQTILEVYEYTLRFILTNVDYNEIKEIKPRQLIYSRFNKRPSLQKSNEVITEIDNINLTTEDILDKCKLLLSNVHTYYKSYQEKMQQKCSELSEKCINLNKTRKLLISKYPIRVPIDTSDKSVEDINIKGINREIALATLFKKWNEYKEPLDKQEFWLRYFNVSFKGEEGVFIGPGRELIQVCLEKIQYDLGDVFIPIDDSSRRIIINSKFTPSNKFLENSKIKEWNLEAKKSILQFLGGLFTRALLLNIEIPFSFSYYTISYLYYKNNIQEDTFGFYFLLDMPNASKDYFKLMEIEPETVEYVGLEFNDTYPLIEKNETITNKNLPQFINTIGKYILLNPAEPEYQELLEAFSKGFILKREFLIENGITIRYLDKLLNESGGSINERNLDKLINNKLNIETSSVLENSTEEQETKRLRLIEHQLQIGKWFVDILNTDGSDFPYEKVGIEKPSTLEKQTEFMLKDFLPKLFYFWTSSYNINILEKHILKLYESDILNKLPTAHTCVKTIDIPSSYNSYEELFEKLAIAVYNTQGFAFAGGMKNIIDKCIKKALKTNILNNDYNKSLRMSLITIIKCHKLFTKEQKKNLIKYIENEAIDFKNATKSKISQWSKQLCKQVKK</sequence>
<dbReference type="InterPro" id="IPR000569">
    <property type="entry name" value="HECT_dom"/>
</dbReference>
<dbReference type="Gene3D" id="3.90.1750.10">
    <property type="entry name" value="Hect, E3 ligase catalytic domains"/>
    <property type="match status" value="1"/>
</dbReference>
<proteinExistence type="predicted"/>
<name>A0A6C0CR86_9ZZZZ</name>
<dbReference type="PROSITE" id="PS50237">
    <property type="entry name" value="HECT"/>
    <property type="match status" value="1"/>
</dbReference>
<reference evidence="2" key="1">
    <citation type="journal article" date="2020" name="Nature">
        <title>Giant virus diversity and host interactions through global metagenomics.</title>
        <authorList>
            <person name="Schulz F."/>
            <person name="Roux S."/>
            <person name="Paez-Espino D."/>
            <person name="Jungbluth S."/>
            <person name="Walsh D.A."/>
            <person name="Denef V.J."/>
            <person name="McMahon K.D."/>
            <person name="Konstantinidis K.T."/>
            <person name="Eloe-Fadrosh E.A."/>
            <person name="Kyrpides N.C."/>
            <person name="Woyke T."/>
        </authorList>
    </citation>
    <scope>NUCLEOTIDE SEQUENCE</scope>
    <source>
        <strain evidence="2">GVMAG-M-3300021962-46</strain>
    </source>
</reference>
<dbReference type="AlphaFoldDB" id="A0A6C0CR86"/>